<evidence type="ECO:0000313" key="2">
    <source>
        <dbReference type="Proteomes" id="UP000321121"/>
    </source>
</evidence>
<accession>A0ABQ0U3F3</accession>
<evidence type="ECO:0000313" key="1">
    <source>
        <dbReference type="EMBL" id="GEK73066.1"/>
    </source>
</evidence>
<protein>
    <recommendedName>
        <fullName evidence="3">PepSY domain-containing protein</fullName>
    </recommendedName>
</protein>
<sequence length="155" mass="17189">MKTLTQWIAPLTLAGMTGTVLADGGGLSQDDLMRLLDGADAYGFSHYAELDLDDGHRLELEGWRDDGWELEVDMRVEDGTLLHEAQTRSQIPDWSLTGDQLRQALANARRNGLQRFSTLDVDGVDDIEIEGLDGDGRELELTLDHDLKVTGVEHD</sequence>
<comment type="caution">
    <text evidence="1">The sequence shown here is derived from an EMBL/GenBank/DDBJ whole genome shotgun (WGS) entry which is preliminary data.</text>
</comment>
<dbReference type="RefSeq" id="WP_146908758.1">
    <property type="nucleotide sequence ID" value="NZ_BJUS01000015.1"/>
</dbReference>
<gene>
    <name evidence="1" type="ORF">HHA04nite_16100</name>
</gene>
<reference evidence="1 2" key="1">
    <citation type="submission" date="2019-07" db="EMBL/GenBank/DDBJ databases">
        <title>Whole genome shotgun sequence of Halomonas halophila NBRC 102604.</title>
        <authorList>
            <person name="Hosoyama A."/>
            <person name="Uohara A."/>
            <person name="Ohji S."/>
            <person name="Ichikawa N."/>
        </authorList>
    </citation>
    <scope>NUCLEOTIDE SEQUENCE [LARGE SCALE GENOMIC DNA]</scope>
    <source>
        <strain evidence="1 2">NBRC 102604</strain>
    </source>
</reference>
<evidence type="ECO:0008006" key="3">
    <source>
        <dbReference type="Google" id="ProtNLM"/>
    </source>
</evidence>
<organism evidence="1 2">
    <name type="scientific">Halomonas halophila</name>
    <dbReference type="NCBI Taxonomy" id="29573"/>
    <lineage>
        <taxon>Bacteria</taxon>
        <taxon>Pseudomonadati</taxon>
        <taxon>Pseudomonadota</taxon>
        <taxon>Gammaproteobacteria</taxon>
        <taxon>Oceanospirillales</taxon>
        <taxon>Halomonadaceae</taxon>
        <taxon>Halomonas</taxon>
    </lineage>
</organism>
<name>A0ABQ0U3F3_9GAMM</name>
<proteinExistence type="predicted"/>
<dbReference type="EMBL" id="BJUS01000015">
    <property type="protein sequence ID" value="GEK73066.1"/>
    <property type="molecule type" value="Genomic_DNA"/>
</dbReference>
<keyword evidence="2" id="KW-1185">Reference proteome</keyword>
<dbReference type="Proteomes" id="UP000321121">
    <property type="component" value="Unassembled WGS sequence"/>
</dbReference>